<dbReference type="InterPro" id="IPR045291">
    <property type="entry name" value="Complex1_LYR_LYRM9"/>
</dbReference>
<evidence type="ECO:0000313" key="4">
    <source>
        <dbReference type="Proteomes" id="UP001497512"/>
    </source>
</evidence>
<evidence type="ECO:0000313" key="3">
    <source>
        <dbReference type="EMBL" id="CAK9233888.1"/>
    </source>
</evidence>
<dbReference type="Pfam" id="PF05347">
    <property type="entry name" value="Complex1_LYR"/>
    <property type="match status" value="1"/>
</dbReference>
<gene>
    <name evidence="3" type="ORF">CSSPTR1EN2_LOCUS21801</name>
</gene>
<comment type="similarity">
    <text evidence="1">Belongs to the complex I LYR family. LYRM9 subfamily.</text>
</comment>
<keyword evidence="4" id="KW-1185">Reference proteome</keyword>
<reference evidence="3" key="1">
    <citation type="submission" date="2024-02" db="EMBL/GenBank/DDBJ databases">
        <authorList>
            <consortium name="ELIXIR-Norway"/>
            <consortium name="Elixir Norway"/>
        </authorList>
    </citation>
    <scope>NUCLEOTIDE SEQUENCE</scope>
</reference>
<name>A0ABP0UZ35_9BRYO</name>
<protein>
    <recommendedName>
        <fullName evidence="2">Complex 1 LYR protein domain-containing protein</fullName>
    </recommendedName>
</protein>
<accession>A0ABP0UZ35</accession>
<sequence>MKAVVHAYAEVMKLIRHLPPRTRSYYSQFARENFVTYSQEQDPSVIRSLLLRAHHHSCWVLRKYGMDEAVADKLRRICAEEPIQSNT</sequence>
<dbReference type="PANTHER" id="PTHR36758">
    <property type="entry name" value="OS01G0342800 PROTEIN"/>
    <property type="match status" value="1"/>
</dbReference>
<proteinExistence type="inferred from homology"/>
<feature type="domain" description="Complex 1 LYR protein" evidence="2">
    <location>
        <begin position="3"/>
        <end position="54"/>
    </location>
</feature>
<dbReference type="EMBL" id="OZ019900">
    <property type="protein sequence ID" value="CAK9233888.1"/>
    <property type="molecule type" value="Genomic_DNA"/>
</dbReference>
<dbReference type="Proteomes" id="UP001497512">
    <property type="component" value="Chromosome 8"/>
</dbReference>
<evidence type="ECO:0000259" key="2">
    <source>
        <dbReference type="Pfam" id="PF05347"/>
    </source>
</evidence>
<dbReference type="CDD" id="cd20269">
    <property type="entry name" value="Complex1_LYR_LYRM9"/>
    <property type="match status" value="1"/>
</dbReference>
<evidence type="ECO:0000256" key="1">
    <source>
        <dbReference type="ARBA" id="ARBA00025757"/>
    </source>
</evidence>
<dbReference type="PANTHER" id="PTHR36758:SF1">
    <property type="entry name" value="OS01G0342800 PROTEIN"/>
    <property type="match status" value="1"/>
</dbReference>
<dbReference type="InterPro" id="IPR008011">
    <property type="entry name" value="Complex1_LYR_dom"/>
</dbReference>
<organism evidence="3 4">
    <name type="scientific">Sphagnum troendelagicum</name>
    <dbReference type="NCBI Taxonomy" id="128251"/>
    <lineage>
        <taxon>Eukaryota</taxon>
        <taxon>Viridiplantae</taxon>
        <taxon>Streptophyta</taxon>
        <taxon>Embryophyta</taxon>
        <taxon>Bryophyta</taxon>
        <taxon>Sphagnophytina</taxon>
        <taxon>Sphagnopsida</taxon>
        <taxon>Sphagnales</taxon>
        <taxon>Sphagnaceae</taxon>
        <taxon>Sphagnum</taxon>
    </lineage>
</organism>